<proteinExistence type="predicted"/>
<organism evidence="1 2">
    <name type="scientific">Collybia nuda</name>
    <dbReference type="NCBI Taxonomy" id="64659"/>
    <lineage>
        <taxon>Eukaryota</taxon>
        <taxon>Fungi</taxon>
        <taxon>Dikarya</taxon>
        <taxon>Basidiomycota</taxon>
        <taxon>Agaricomycotina</taxon>
        <taxon>Agaricomycetes</taxon>
        <taxon>Agaricomycetidae</taxon>
        <taxon>Agaricales</taxon>
        <taxon>Tricholomatineae</taxon>
        <taxon>Clitocybaceae</taxon>
        <taxon>Collybia</taxon>
    </lineage>
</organism>
<keyword evidence="2" id="KW-1185">Reference proteome</keyword>
<comment type="caution">
    <text evidence="1">The sequence shown here is derived from an EMBL/GenBank/DDBJ whole genome shotgun (WGS) entry which is preliminary data.</text>
</comment>
<dbReference type="Proteomes" id="UP000807353">
    <property type="component" value="Unassembled WGS sequence"/>
</dbReference>
<dbReference type="EMBL" id="MU150239">
    <property type="protein sequence ID" value="KAF9466991.1"/>
    <property type="molecule type" value="Genomic_DNA"/>
</dbReference>
<sequence length="395" mass="45571">MLDPFKLYAMRGTEEWPPAIQAYVKSLTVWESHCLEPFVAFLQDLVDGNNVVGEAILEGGIKDYLLHLYVSNFFDPLVKEDSGDFHRTSTLYAACNSLLFILSHTQNGLRSIRGHLFHILWSNHPALPFTPLTNNRLDQRPGIWSSMSKDHVLWRIRSIIEMVDDWHRPYEQELLMDIAVDVLEFSGSEDMGPEIYNRALRALHHFLTAGNNFSQKTILRYMVLGNTEYLFKIIPRMIARISQLVTMNTSGWDTFFLPWPQFVPVNESFFASNAILQIIDSFIGAAQNHQSFLAVLLEANLLGLLRPFLQQELQGIWSMTYHDGDNLLRYDASDFELLATLRKHGLRTLFPSISDNPHIDLRRNILGRAVNILLRRESDIDEIVIMQNEEREINQ</sequence>
<evidence type="ECO:0000313" key="2">
    <source>
        <dbReference type="Proteomes" id="UP000807353"/>
    </source>
</evidence>
<dbReference type="OrthoDB" id="3001418at2759"/>
<protein>
    <submittedName>
        <fullName evidence="1">Uncharacterized protein</fullName>
    </submittedName>
</protein>
<accession>A0A9P5YEE7</accession>
<reference evidence="1" key="1">
    <citation type="submission" date="2020-11" db="EMBL/GenBank/DDBJ databases">
        <authorList>
            <consortium name="DOE Joint Genome Institute"/>
            <person name="Ahrendt S."/>
            <person name="Riley R."/>
            <person name="Andreopoulos W."/>
            <person name="Labutti K."/>
            <person name="Pangilinan J."/>
            <person name="Ruiz-Duenas F.J."/>
            <person name="Barrasa J.M."/>
            <person name="Sanchez-Garcia M."/>
            <person name="Camarero S."/>
            <person name="Miyauchi S."/>
            <person name="Serrano A."/>
            <person name="Linde D."/>
            <person name="Babiker R."/>
            <person name="Drula E."/>
            <person name="Ayuso-Fernandez I."/>
            <person name="Pacheco R."/>
            <person name="Padilla G."/>
            <person name="Ferreira P."/>
            <person name="Barriuso J."/>
            <person name="Kellner H."/>
            <person name="Castanera R."/>
            <person name="Alfaro M."/>
            <person name="Ramirez L."/>
            <person name="Pisabarro A.G."/>
            <person name="Kuo A."/>
            <person name="Tritt A."/>
            <person name="Lipzen A."/>
            <person name="He G."/>
            <person name="Yan M."/>
            <person name="Ng V."/>
            <person name="Cullen D."/>
            <person name="Martin F."/>
            <person name="Rosso M.-N."/>
            <person name="Henrissat B."/>
            <person name="Hibbett D."/>
            <person name="Martinez A.T."/>
            <person name="Grigoriev I.V."/>
        </authorList>
    </citation>
    <scope>NUCLEOTIDE SEQUENCE</scope>
    <source>
        <strain evidence="1">CBS 247.69</strain>
    </source>
</reference>
<evidence type="ECO:0000313" key="1">
    <source>
        <dbReference type="EMBL" id="KAF9466991.1"/>
    </source>
</evidence>
<gene>
    <name evidence="1" type="ORF">BDZ94DRAFT_1250259</name>
</gene>
<dbReference type="AlphaFoldDB" id="A0A9P5YEE7"/>
<name>A0A9P5YEE7_9AGAR</name>